<name>A0AA36UH72_9NEIS</name>
<dbReference type="EMBL" id="AFQE01000127">
    <property type="protein sequence ID" value="EGQ75076.1"/>
    <property type="molecule type" value="Genomic_DNA"/>
</dbReference>
<comment type="caution">
    <text evidence="1">The sequence shown here is derived from an EMBL/GenBank/DDBJ whole genome shotgun (WGS) entry which is preliminary data.</text>
</comment>
<dbReference type="AlphaFoldDB" id="A0AA36UH72"/>
<evidence type="ECO:0000313" key="2">
    <source>
        <dbReference type="Proteomes" id="UP000004982"/>
    </source>
</evidence>
<organism evidence="1 2">
    <name type="scientific">Neisseria macacae ATCC 33926</name>
    <dbReference type="NCBI Taxonomy" id="997348"/>
    <lineage>
        <taxon>Bacteria</taxon>
        <taxon>Pseudomonadati</taxon>
        <taxon>Pseudomonadota</taxon>
        <taxon>Betaproteobacteria</taxon>
        <taxon>Neisseriales</taxon>
        <taxon>Neisseriaceae</taxon>
        <taxon>Neisseria</taxon>
    </lineage>
</organism>
<evidence type="ECO:0000313" key="1">
    <source>
        <dbReference type="EMBL" id="EGQ75076.1"/>
    </source>
</evidence>
<reference evidence="1 2" key="1">
    <citation type="submission" date="2011-05" db="EMBL/GenBank/DDBJ databases">
        <authorList>
            <person name="Muzny D."/>
            <person name="Qin X."/>
            <person name="Deng J."/>
            <person name="Jiang H."/>
            <person name="Liu Y."/>
            <person name="Qu J."/>
            <person name="Song X.-Z."/>
            <person name="Zhang L."/>
            <person name="Thornton R."/>
            <person name="Coyle M."/>
            <person name="Francisco L."/>
            <person name="Jackson L."/>
            <person name="Javaid M."/>
            <person name="Korchina V."/>
            <person name="Kovar C."/>
            <person name="Mata R."/>
            <person name="Mathew T."/>
            <person name="Ngo R."/>
            <person name="Nguyen L."/>
            <person name="Nguyen N."/>
            <person name="Okwuonu G."/>
            <person name="Ongeri F."/>
            <person name="Pham C."/>
            <person name="Simmons D."/>
            <person name="Wilczek-Boney K."/>
            <person name="Hale W."/>
            <person name="Jakkamsetti A."/>
            <person name="Pham P."/>
            <person name="Ruth R."/>
            <person name="San Lucas F."/>
            <person name="Warren J."/>
            <person name="Zhang J."/>
            <person name="Zhao Z."/>
            <person name="Zhou C."/>
            <person name="Zhu D."/>
            <person name="Lee S."/>
            <person name="Bess C."/>
            <person name="Blankenburg K."/>
            <person name="Forbes L."/>
            <person name="Fu Q."/>
            <person name="Gubbala S."/>
            <person name="Hirani K."/>
            <person name="Jayaseelan J.C."/>
            <person name="Lara F."/>
            <person name="Munidasa M."/>
            <person name="Palculict T."/>
            <person name="Patil S."/>
            <person name="Pu L.-L."/>
            <person name="Saada N."/>
            <person name="Tang L."/>
            <person name="Weissenberger G."/>
            <person name="Zhu Y."/>
            <person name="Hemphill L."/>
            <person name="Shang Y."/>
            <person name="Youmans B."/>
            <person name="Ayvaz T."/>
            <person name="Ross M."/>
            <person name="Santibanez J."/>
            <person name="Aqrawi P."/>
            <person name="Gross S."/>
            <person name="Joshi V."/>
            <person name="Fowler G."/>
            <person name="Nazareth L."/>
            <person name="Reid J."/>
            <person name="Worley K."/>
            <person name="Petrosino J."/>
            <person name="Highlander S."/>
            <person name="Gibbs R."/>
        </authorList>
    </citation>
    <scope>NUCLEOTIDE SEQUENCE [LARGE SCALE GENOMIC DNA]</scope>
    <source>
        <strain evidence="1 2">ATCC 33926</strain>
    </source>
</reference>
<protein>
    <submittedName>
        <fullName evidence="1">Uncharacterized protein</fullName>
    </submittedName>
</protein>
<gene>
    <name evidence="1" type="ORF">HMPREF9418_2526</name>
</gene>
<sequence>MFLLILIFQMTRWVWVLKGRLKTVLKPLFLFERFVSGFAETGPLSRY</sequence>
<proteinExistence type="predicted"/>
<dbReference type="Proteomes" id="UP000004982">
    <property type="component" value="Unassembled WGS sequence"/>
</dbReference>
<accession>A0AA36UH72</accession>